<proteinExistence type="predicted"/>
<organism evidence="1 2">
    <name type="scientific">Eiseniibacteriota bacterium</name>
    <dbReference type="NCBI Taxonomy" id="2212470"/>
    <lineage>
        <taxon>Bacteria</taxon>
        <taxon>Candidatus Eiseniibacteriota</taxon>
    </lineage>
</organism>
<reference evidence="1 2" key="1">
    <citation type="journal article" date="2019" name="Nat. Microbiol.">
        <title>Mediterranean grassland soil C-N compound turnover is dependent on rainfall and depth, and is mediated by genomically divergent microorganisms.</title>
        <authorList>
            <person name="Diamond S."/>
            <person name="Andeer P.F."/>
            <person name="Li Z."/>
            <person name="Crits-Christoph A."/>
            <person name="Burstein D."/>
            <person name="Anantharaman K."/>
            <person name="Lane K.R."/>
            <person name="Thomas B.C."/>
            <person name="Pan C."/>
            <person name="Northen T.R."/>
            <person name="Banfield J.F."/>
        </authorList>
    </citation>
    <scope>NUCLEOTIDE SEQUENCE [LARGE SCALE GENOMIC DNA]</scope>
    <source>
        <strain evidence="1">WS_10</strain>
    </source>
</reference>
<dbReference type="AlphaFoldDB" id="A0A538UBD5"/>
<comment type="caution">
    <text evidence="1">The sequence shown here is derived from an EMBL/GenBank/DDBJ whole genome shotgun (WGS) entry which is preliminary data.</text>
</comment>
<protein>
    <submittedName>
        <fullName evidence="1">Uncharacterized protein</fullName>
    </submittedName>
</protein>
<sequence>MIERRIWSAFWIARGAVAAAMAAAMGLSLVHGCGGGSTGGRSVSEGTRVPSARPDTEIVARGNEPFWSVTVTHTAILYSDPERPEGLVGPYAPATHEGARLVFHTVLRDSITSITQPLELAIEQRPCSDGMSDKAYSYSAVATLGTRKLTGCAERPARH</sequence>
<accession>A0A538UBD5</accession>
<dbReference type="Proteomes" id="UP000319836">
    <property type="component" value="Unassembled WGS sequence"/>
</dbReference>
<evidence type="ECO:0000313" key="1">
    <source>
        <dbReference type="EMBL" id="TMQ73218.1"/>
    </source>
</evidence>
<evidence type="ECO:0000313" key="2">
    <source>
        <dbReference type="Proteomes" id="UP000319836"/>
    </source>
</evidence>
<dbReference type="EMBL" id="VBPA01000016">
    <property type="protein sequence ID" value="TMQ73218.1"/>
    <property type="molecule type" value="Genomic_DNA"/>
</dbReference>
<name>A0A538UBD5_UNCEI</name>
<gene>
    <name evidence="1" type="ORF">E6K80_00685</name>
</gene>